<proteinExistence type="predicted"/>
<protein>
    <submittedName>
        <fullName evidence="1">Uncharacterized protein</fullName>
    </submittedName>
</protein>
<dbReference type="EMBL" id="NBII01000013">
    <property type="protein sequence ID" value="TQF64764.1"/>
    <property type="molecule type" value="Genomic_DNA"/>
</dbReference>
<keyword evidence="2" id="KW-1185">Reference proteome</keyword>
<organism evidence="1 2">
    <name type="scientific">Pyrrhoderma noxium</name>
    <dbReference type="NCBI Taxonomy" id="2282107"/>
    <lineage>
        <taxon>Eukaryota</taxon>
        <taxon>Fungi</taxon>
        <taxon>Dikarya</taxon>
        <taxon>Basidiomycota</taxon>
        <taxon>Agaricomycotina</taxon>
        <taxon>Agaricomycetes</taxon>
        <taxon>Hymenochaetales</taxon>
        <taxon>Hymenochaetaceae</taxon>
        <taxon>Pyrrhoderma</taxon>
    </lineage>
</organism>
<dbReference type="AlphaFoldDB" id="A0A541AXF0"/>
<sequence>MNKSIPWTTLIEGFLNTLEDILCFSFFGTVSRNEAGGLGPKSAHDLHLMWLNTLFNERINMSFRRTSRVGSCRENFAPGSPSILNDTSYLEYSNLPVFYSAEFLDLTDLYF</sequence>
<name>A0A541AXF0_9AGAM</name>
<evidence type="ECO:0000313" key="1">
    <source>
        <dbReference type="EMBL" id="TQF64764.1"/>
    </source>
</evidence>
<comment type="caution">
    <text evidence="1">The sequence shown here is derived from an EMBL/GenBank/DDBJ whole genome shotgun (WGS) entry which is preliminary data.</text>
</comment>
<accession>A0A541AXF0</accession>
<geneLocation type="mitochondrion" evidence="1"/>
<dbReference type="Proteomes" id="UP000217199">
    <property type="component" value="Unassembled WGS sequence"/>
</dbReference>
<keyword evidence="1" id="KW-0496">Mitochondrion</keyword>
<reference evidence="1 2" key="1">
    <citation type="journal article" date="2017" name="Mol. Ecol.">
        <title>Comparative and population genomic landscape of Phellinus noxius: A hypervariable fungus causing root rot in trees.</title>
        <authorList>
            <person name="Chung C.L."/>
            <person name="Lee T.J."/>
            <person name="Akiba M."/>
            <person name="Lee H.H."/>
            <person name="Kuo T.H."/>
            <person name="Liu D."/>
            <person name="Ke H.M."/>
            <person name="Yokoi T."/>
            <person name="Roa M.B."/>
            <person name="Lu M.J."/>
            <person name="Chang Y.Y."/>
            <person name="Ann P.J."/>
            <person name="Tsai J.N."/>
            <person name="Chen C.Y."/>
            <person name="Tzean S.S."/>
            <person name="Ota Y."/>
            <person name="Hattori T."/>
            <person name="Sahashi N."/>
            <person name="Liou R.F."/>
            <person name="Kikuchi T."/>
            <person name="Tsai I.J."/>
        </authorList>
    </citation>
    <scope>NUCLEOTIDE SEQUENCE [LARGE SCALE GENOMIC DNA]</scope>
    <source>
        <strain evidence="1 2">FFPRI411160</strain>
    </source>
</reference>
<dbReference type="InParanoid" id="A0A541AXF0"/>
<evidence type="ECO:0000313" key="2">
    <source>
        <dbReference type="Proteomes" id="UP000217199"/>
    </source>
</evidence>
<gene>
    <name evidence="1" type="ORF">PNOK_m000047</name>
</gene>